<comment type="similarity">
    <text evidence="8 9">Belongs to the TRAP transporter small permease family.</text>
</comment>
<keyword evidence="7 9" id="KW-0472">Membrane</keyword>
<evidence type="ECO:0000256" key="5">
    <source>
        <dbReference type="ARBA" id="ARBA00022692"/>
    </source>
</evidence>
<evidence type="ECO:0000259" key="10">
    <source>
        <dbReference type="Pfam" id="PF04290"/>
    </source>
</evidence>
<evidence type="ECO:0000256" key="7">
    <source>
        <dbReference type="ARBA" id="ARBA00023136"/>
    </source>
</evidence>
<dbReference type="eggNOG" id="COG3090">
    <property type="taxonomic scope" value="Bacteria"/>
</dbReference>
<reference evidence="11 12" key="1">
    <citation type="journal article" date="2013" name="Genome Announc.">
        <title>Draft Genome Sequence of the Moderately Halophilic Bacterium Marinobacter lipolyticus Strain SM19.</title>
        <authorList>
            <person name="Papke R.T."/>
            <person name="de la Haba R.R."/>
            <person name="Infante-Dominguez C."/>
            <person name="Perez D."/>
            <person name="Sanchez-Porro C."/>
            <person name="Lapierre P."/>
            <person name="Ventosa A."/>
        </authorList>
    </citation>
    <scope>NUCLEOTIDE SEQUENCE [LARGE SCALE GENOMIC DNA]</scope>
    <source>
        <strain evidence="11 12">SM19</strain>
    </source>
</reference>
<keyword evidence="4 9" id="KW-0997">Cell inner membrane</keyword>
<dbReference type="PATRIC" id="fig|1318628.3.peg.797"/>
<comment type="caution">
    <text evidence="11">The sequence shown here is derived from an EMBL/GenBank/DDBJ whole genome shotgun (WGS) entry which is preliminary data.</text>
</comment>
<evidence type="ECO:0000313" key="11">
    <source>
        <dbReference type="EMBL" id="EON93170.1"/>
    </source>
</evidence>
<proteinExistence type="inferred from homology"/>
<keyword evidence="2 9" id="KW-0813">Transport</keyword>
<dbReference type="Proteomes" id="UP000016540">
    <property type="component" value="Unassembled WGS sequence"/>
</dbReference>
<evidence type="ECO:0000256" key="2">
    <source>
        <dbReference type="ARBA" id="ARBA00022448"/>
    </source>
</evidence>
<comment type="function">
    <text evidence="9">Part of the tripartite ATP-independent periplasmic (TRAP) transport system.</text>
</comment>
<gene>
    <name evidence="11" type="ORF">MARLIPOL_04020</name>
</gene>
<dbReference type="AlphaFoldDB" id="R8B3I4"/>
<dbReference type="OrthoDB" id="5465095at2"/>
<dbReference type="PANTHER" id="PTHR35011:SF2">
    <property type="entry name" value="2,3-DIKETO-L-GULONATE TRAP TRANSPORTER SMALL PERMEASE PROTEIN YIAM"/>
    <property type="match status" value="1"/>
</dbReference>
<sequence>MLKAVSDLISRVEVAIAAFMAGAVTLLILLNIATRSAGYAIYWVDELAIYCMIWMTFLTTSVLLKRRQSVAVTILTDLFKGTTRYVLAVFSDLMVLVFALLLAWLCWRWYDPVALYQAGFDFQTFQSETFNFMYAENTNTLGVKKFWVWIALPVFSFSLSLHAFSNLFDKQRFSDKPAGESE</sequence>
<dbReference type="GO" id="GO:0005886">
    <property type="term" value="C:plasma membrane"/>
    <property type="evidence" value="ECO:0007669"/>
    <property type="project" value="UniProtKB-SubCell"/>
</dbReference>
<evidence type="ECO:0000256" key="3">
    <source>
        <dbReference type="ARBA" id="ARBA00022475"/>
    </source>
</evidence>
<keyword evidence="5 9" id="KW-0812">Transmembrane</keyword>
<feature type="domain" description="Tripartite ATP-independent periplasmic transporters DctQ component" evidence="10">
    <location>
        <begin position="25"/>
        <end position="170"/>
    </location>
</feature>
<comment type="subcellular location">
    <subcellularLocation>
        <location evidence="1 9">Cell inner membrane</location>
        <topology evidence="1 9">Multi-pass membrane protein</topology>
    </subcellularLocation>
</comment>
<accession>R8B3I4</accession>
<evidence type="ECO:0000256" key="4">
    <source>
        <dbReference type="ARBA" id="ARBA00022519"/>
    </source>
</evidence>
<comment type="subunit">
    <text evidence="9">The complex comprises the extracytoplasmic solute receptor protein and the two transmembrane proteins.</text>
</comment>
<organism evidence="11 12">
    <name type="scientific">Marinobacter lipolyticus SM19</name>
    <dbReference type="NCBI Taxonomy" id="1318628"/>
    <lineage>
        <taxon>Bacteria</taxon>
        <taxon>Pseudomonadati</taxon>
        <taxon>Pseudomonadota</taxon>
        <taxon>Gammaproteobacteria</taxon>
        <taxon>Pseudomonadales</taxon>
        <taxon>Marinobacteraceae</taxon>
        <taxon>Marinobacter</taxon>
    </lineage>
</organism>
<dbReference type="GO" id="GO:0015740">
    <property type="term" value="P:C4-dicarboxylate transport"/>
    <property type="evidence" value="ECO:0007669"/>
    <property type="project" value="TreeGrafter"/>
</dbReference>
<feature type="transmembrane region" description="Helical" evidence="9">
    <location>
        <begin position="12"/>
        <end position="34"/>
    </location>
</feature>
<keyword evidence="12" id="KW-1185">Reference proteome</keyword>
<evidence type="ECO:0000313" key="12">
    <source>
        <dbReference type="Proteomes" id="UP000016540"/>
    </source>
</evidence>
<dbReference type="STRING" id="1318628.MARLIPOL_04020"/>
<dbReference type="HOGENOM" id="CLU_086356_0_0_6"/>
<feature type="transmembrane region" description="Helical" evidence="9">
    <location>
        <begin position="40"/>
        <end position="64"/>
    </location>
</feature>
<dbReference type="RefSeq" id="WP_012136805.1">
    <property type="nucleotide sequence ID" value="NZ_KE007306.1"/>
</dbReference>
<dbReference type="Pfam" id="PF04290">
    <property type="entry name" value="DctQ"/>
    <property type="match status" value="1"/>
</dbReference>
<evidence type="ECO:0000256" key="6">
    <source>
        <dbReference type="ARBA" id="ARBA00022989"/>
    </source>
</evidence>
<dbReference type="InterPro" id="IPR007387">
    <property type="entry name" value="TRAP_DctQ"/>
</dbReference>
<evidence type="ECO:0000256" key="1">
    <source>
        <dbReference type="ARBA" id="ARBA00004429"/>
    </source>
</evidence>
<dbReference type="EMBL" id="ASAD01000007">
    <property type="protein sequence ID" value="EON93170.1"/>
    <property type="molecule type" value="Genomic_DNA"/>
</dbReference>
<evidence type="ECO:0000256" key="9">
    <source>
        <dbReference type="RuleBase" id="RU369079"/>
    </source>
</evidence>
<keyword evidence="3" id="KW-1003">Cell membrane</keyword>
<dbReference type="PANTHER" id="PTHR35011">
    <property type="entry name" value="2,3-DIKETO-L-GULONATE TRAP TRANSPORTER SMALL PERMEASE PROTEIN YIAM"/>
    <property type="match status" value="1"/>
</dbReference>
<name>R8B3I4_9GAMM</name>
<evidence type="ECO:0000256" key="8">
    <source>
        <dbReference type="ARBA" id="ARBA00038436"/>
    </source>
</evidence>
<dbReference type="GO" id="GO:0022857">
    <property type="term" value="F:transmembrane transporter activity"/>
    <property type="evidence" value="ECO:0007669"/>
    <property type="project" value="UniProtKB-UniRule"/>
</dbReference>
<feature type="transmembrane region" description="Helical" evidence="9">
    <location>
        <begin position="85"/>
        <end position="110"/>
    </location>
</feature>
<protein>
    <recommendedName>
        <fullName evidence="9">TRAP transporter small permease protein</fullName>
    </recommendedName>
</protein>
<feature type="transmembrane region" description="Helical" evidence="9">
    <location>
        <begin position="146"/>
        <end position="168"/>
    </location>
</feature>
<dbReference type="InterPro" id="IPR055348">
    <property type="entry name" value="DctQ"/>
</dbReference>
<keyword evidence="6 9" id="KW-1133">Transmembrane helix</keyword>